<dbReference type="PANTHER" id="PTHR30305:SF3">
    <property type="entry name" value="PROTEIN YJDM"/>
    <property type="match status" value="1"/>
</dbReference>
<evidence type="ECO:0000256" key="1">
    <source>
        <dbReference type="ARBA" id="ARBA00009248"/>
    </source>
</evidence>
<keyword evidence="5" id="KW-1185">Reference proteome</keyword>
<proteinExistence type="inferred from homology"/>
<name>A0ABQ2XP12_9BURK</name>
<dbReference type="SUPFAM" id="SSF57783">
    <property type="entry name" value="Zinc beta-ribbon"/>
    <property type="match status" value="1"/>
</dbReference>
<accession>A0ABQ2XP12</accession>
<dbReference type="InterPro" id="IPR013987">
    <property type="entry name" value="YjdM_N"/>
</dbReference>
<dbReference type="InterPro" id="IPR013988">
    <property type="entry name" value="YjdM_C"/>
</dbReference>
<comment type="similarity">
    <text evidence="1">Belongs to the YjdM family.</text>
</comment>
<reference evidence="5" key="1">
    <citation type="journal article" date="2019" name="Int. J. Syst. Evol. Microbiol.">
        <title>The Global Catalogue of Microorganisms (GCM) 10K type strain sequencing project: providing services to taxonomists for standard genome sequencing and annotation.</title>
        <authorList>
            <consortium name="The Broad Institute Genomics Platform"/>
            <consortium name="The Broad Institute Genome Sequencing Center for Infectious Disease"/>
            <person name="Wu L."/>
            <person name="Ma J."/>
        </authorList>
    </citation>
    <scope>NUCLEOTIDE SEQUENCE [LARGE SCALE GENOMIC DNA]</scope>
    <source>
        <strain evidence="5">KCTC 23916</strain>
    </source>
</reference>
<dbReference type="Gene3D" id="2.30.30.40">
    <property type="entry name" value="SH3 Domains"/>
    <property type="match status" value="1"/>
</dbReference>
<feature type="domain" description="Protein YjdM C-terminal" evidence="2">
    <location>
        <begin position="75"/>
        <end position="141"/>
    </location>
</feature>
<dbReference type="EMBL" id="BMYT01000008">
    <property type="protein sequence ID" value="GGX25682.1"/>
    <property type="molecule type" value="Genomic_DNA"/>
</dbReference>
<comment type="caution">
    <text evidence="4">The sequence shown here is derived from an EMBL/GenBank/DDBJ whole genome shotgun (WGS) entry which is preliminary data.</text>
</comment>
<evidence type="ECO:0000259" key="3">
    <source>
        <dbReference type="Pfam" id="PF08274"/>
    </source>
</evidence>
<protein>
    <submittedName>
        <fullName evidence="4">Alkylphosphonate utilization protein</fullName>
    </submittedName>
</protein>
<dbReference type="Pfam" id="PF08274">
    <property type="entry name" value="Zn_Ribbon_YjdM"/>
    <property type="match status" value="1"/>
</dbReference>
<dbReference type="Gene3D" id="2.20.25.10">
    <property type="match status" value="1"/>
</dbReference>
<dbReference type="PANTHER" id="PTHR30305">
    <property type="entry name" value="PROTEIN YJDM-RELATED"/>
    <property type="match status" value="1"/>
</dbReference>
<evidence type="ECO:0000313" key="5">
    <source>
        <dbReference type="Proteomes" id="UP000620127"/>
    </source>
</evidence>
<organism evidence="4 5">
    <name type="scientific">Undibacterium macrobrachii</name>
    <dbReference type="NCBI Taxonomy" id="1119058"/>
    <lineage>
        <taxon>Bacteria</taxon>
        <taxon>Pseudomonadati</taxon>
        <taxon>Pseudomonadota</taxon>
        <taxon>Betaproteobacteria</taxon>
        <taxon>Burkholderiales</taxon>
        <taxon>Oxalobacteraceae</taxon>
        <taxon>Undibacterium</taxon>
    </lineage>
</organism>
<sequence length="141" mass="15545">MSSYIKHREPKISASVGYTYASCFSRLKEIMSQLPACPVCGMENTYPDNSNYVCADCGHEWPMQAIEEESDERIVKDANGNVLADGDAVVLIKDLKVKGSSITLKQGSKVKSIRLVGGDHEVDCKMDTGNFMLKACYLKKV</sequence>
<dbReference type="Proteomes" id="UP000620127">
    <property type="component" value="Unassembled WGS sequence"/>
</dbReference>
<dbReference type="NCBIfam" id="TIGR00686">
    <property type="entry name" value="phnA"/>
    <property type="match status" value="1"/>
</dbReference>
<evidence type="ECO:0000259" key="2">
    <source>
        <dbReference type="Pfam" id="PF03831"/>
    </source>
</evidence>
<evidence type="ECO:0000313" key="4">
    <source>
        <dbReference type="EMBL" id="GGX25682.1"/>
    </source>
</evidence>
<feature type="domain" description="Protein YjdM N-terminal" evidence="3">
    <location>
        <begin position="33"/>
        <end position="62"/>
    </location>
</feature>
<gene>
    <name evidence="4" type="ORF">GCM10011282_34550</name>
</gene>
<dbReference type="InterPro" id="IPR004624">
    <property type="entry name" value="YjdM"/>
</dbReference>
<dbReference type="SUPFAM" id="SSF82057">
    <property type="entry name" value="Prokaryotic SH3-related domain"/>
    <property type="match status" value="1"/>
</dbReference>
<dbReference type="Pfam" id="PF03831">
    <property type="entry name" value="YjdM"/>
    <property type="match status" value="1"/>
</dbReference>